<evidence type="ECO:0008006" key="4">
    <source>
        <dbReference type="Google" id="ProtNLM"/>
    </source>
</evidence>
<keyword evidence="3" id="KW-1185">Reference proteome</keyword>
<dbReference type="EMBL" id="CP001712">
    <property type="protein sequence ID" value="EAR14546.1"/>
    <property type="molecule type" value="Genomic_DNA"/>
</dbReference>
<accession>A4CNS9</accession>
<dbReference type="STRING" id="313596.RB2501_00681"/>
<evidence type="ECO:0000313" key="2">
    <source>
        <dbReference type="EMBL" id="EAR14546.1"/>
    </source>
</evidence>
<gene>
    <name evidence="2" type="ordered locus">RB2501_00681</name>
</gene>
<dbReference type="RefSeq" id="WP_015755334.1">
    <property type="nucleotide sequence ID" value="NC_013222.1"/>
</dbReference>
<feature type="transmembrane region" description="Helical" evidence="1">
    <location>
        <begin position="12"/>
        <end position="34"/>
    </location>
</feature>
<dbReference type="OrthoDB" id="1444944at2"/>
<protein>
    <recommendedName>
        <fullName evidence="4">Cardiolipin synthase N-terminal domain-containing protein</fullName>
    </recommendedName>
</protein>
<dbReference type="HOGENOM" id="CLU_1979897_0_0_10"/>
<organism evidence="2 3">
    <name type="scientific">Robiginitalea biformata (strain ATCC BAA-864 / DSM 15991 / KCTC 12146 / HTCC2501)</name>
    <dbReference type="NCBI Taxonomy" id="313596"/>
    <lineage>
        <taxon>Bacteria</taxon>
        <taxon>Pseudomonadati</taxon>
        <taxon>Bacteroidota</taxon>
        <taxon>Flavobacteriia</taxon>
        <taxon>Flavobacteriales</taxon>
        <taxon>Flavobacteriaceae</taxon>
        <taxon>Robiginitalea</taxon>
    </lineage>
</organism>
<sequence length="126" mass="13956">MLHNKFWQGFFALAPVAGLVLLFAGYAVFMFTLFGNIERFEGQEAPPASFFGGLGVFIAMILLLVLVSLGSLVFYIVHAVKNPNLQHNNLLLVWILLFIFANGIGQVIYWVVEILGNRKSAPLQDG</sequence>
<evidence type="ECO:0000256" key="1">
    <source>
        <dbReference type="SAM" id="Phobius"/>
    </source>
</evidence>
<dbReference type="Proteomes" id="UP000009049">
    <property type="component" value="Chromosome"/>
</dbReference>
<dbReference type="KEGG" id="rbi:RB2501_00681"/>
<keyword evidence="1" id="KW-1133">Transmembrane helix</keyword>
<evidence type="ECO:0000313" key="3">
    <source>
        <dbReference type="Proteomes" id="UP000009049"/>
    </source>
</evidence>
<dbReference type="eggNOG" id="ENOG5033KZK">
    <property type="taxonomic scope" value="Bacteria"/>
</dbReference>
<proteinExistence type="predicted"/>
<keyword evidence="1" id="KW-0812">Transmembrane</keyword>
<keyword evidence="1" id="KW-0472">Membrane</keyword>
<dbReference type="AlphaFoldDB" id="A4CNS9"/>
<reference evidence="2 3" key="1">
    <citation type="journal article" date="2009" name="J. Bacteriol.">
        <title>Complete genome sequence of Robiginitalea biformata HTCC2501.</title>
        <authorList>
            <person name="Oh H.M."/>
            <person name="Giovannoni S.J."/>
            <person name="Lee K."/>
            <person name="Ferriera S."/>
            <person name="Johnson J."/>
            <person name="Cho J.C."/>
        </authorList>
    </citation>
    <scope>NUCLEOTIDE SEQUENCE [LARGE SCALE GENOMIC DNA]</scope>
    <source>
        <strain evidence="3">ATCC BAA-864 / HTCC2501 / KCTC 12146</strain>
    </source>
</reference>
<name>A4CNS9_ROBBH</name>
<feature type="transmembrane region" description="Helical" evidence="1">
    <location>
        <begin position="89"/>
        <end position="112"/>
    </location>
</feature>
<feature type="transmembrane region" description="Helical" evidence="1">
    <location>
        <begin position="54"/>
        <end position="77"/>
    </location>
</feature>